<evidence type="ECO:0000313" key="2">
    <source>
        <dbReference type="Proteomes" id="UP000703269"/>
    </source>
</evidence>
<reference evidence="1 2" key="1">
    <citation type="submission" date="2021-08" db="EMBL/GenBank/DDBJ databases">
        <title>Draft Genome Sequence of Phanerochaete sordida strain YK-624.</title>
        <authorList>
            <person name="Mori T."/>
            <person name="Dohra H."/>
            <person name="Suzuki T."/>
            <person name="Kawagishi H."/>
            <person name="Hirai H."/>
        </authorList>
    </citation>
    <scope>NUCLEOTIDE SEQUENCE [LARGE SCALE GENOMIC DNA]</scope>
    <source>
        <strain evidence="1 2">YK-624</strain>
    </source>
</reference>
<evidence type="ECO:0000313" key="1">
    <source>
        <dbReference type="EMBL" id="GJF00553.1"/>
    </source>
</evidence>
<protein>
    <submittedName>
        <fullName evidence="1">Uncharacterized protein</fullName>
    </submittedName>
</protein>
<dbReference type="AlphaFoldDB" id="A0A9P3GS83"/>
<organism evidence="1 2">
    <name type="scientific">Phanerochaete sordida</name>
    <dbReference type="NCBI Taxonomy" id="48140"/>
    <lineage>
        <taxon>Eukaryota</taxon>
        <taxon>Fungi</taxon>
        <taxon>Dikarya</taxon>
        <taxon>Basidiomycota</taxon>
        <taxon>Agaricomycotina</taxon>
        <taxon>Agaricomycetes</taxon>
        <taxon>Polyporales</taxon>
        <taxon>Phanerochaetaceae</taxon>
        <taxon>Phanerochaete</taxon>
    </lineage>
</organism>
<sequence length="229" mass="25629">MDTADEIAPYSRPLSAATLREIAGYDPHADADSDIDRPPYIVAGDLSIENGAYLVFQRMFGAPHVRGSPLHVPSPDQAADRHDRDGQTGPVTLAGLVNIRGISLTILAIELLFSAKDGLLYFVDGSIHGCMGYGRTAYEIAFPYDDSVGSPFLFPEEQLTFRQIIHFWRTRNINGEHDERIARLDFLLNFRSACSSDEHVRRLRNSLRLGNVGHARELISYEPWGRRCD</sequence>
<dbReference type="Proteomes" id="UP000703269">
    <property type="component" value="Unassembled WGS sequence"/>
</dbReference>
<proteinExistence type="predicted"/>
<name>A0A9P3GS83_9APHY</name>
<comment type="caution">
    <text evidence="1">The sequence shown here is derived from an EMBL/GenBank/DDBJ whole genome shotgun (WGS) entry which is preliminary data.</text>
</comment>
<accession>A0A9P3GS83</accession>
<dbReference type="EMBL" id="BPQB01000165">
    <property type="protein sequence ID" value="GJF00553.1"/>
    <property type="molecule type" value="Genomic_DNA"/>
</dbReference>
<keyword evidence="2" id="KW-1185">Reference proteome</keyword>
<gene>
    <name evidence="1" type="ORF">PsYK624_168460</name>
</gene>